<evidence type="ECO:0000256" key="3">
    <source>
        <dbReference type="ARBA" id="ARBA00023204"/>
    </source>
</evidence>
<comment type="caution">
    <text evidence="6">The sequence shown here is derived from an EMBL/GenBank/DDBJ whole genome shotgun (WGS) entry which is preliminary data.</text>
</comment>
<dbReference type="AlphaFoldDB" id="A0A6I4YQB8"/>
<evidence type="ECO:0000256" key="4">
    <source>
        <dbReference type="SAM" id="MobiDB-lite"/>
    </source>
</evidence>
<evidence type="ECO:0000256" key="1">
    <source>
        <dbReference type="ARBA" id="ARBA00022763"/>
    </source>
</evidence>
<evidence type="ECO:0000259" key="5">
    <source>
        <dbReference type="Pfam" id="PF03167"/>
    </source>
</evidence>
<accession>A0A6I4YQB8</accession>
<dbReference type="GO" id="GO:0008263">
    <property type="term" value="F:pyrimidine-specific mismatch base pair DNA N-glycosylase activity"/>
    <property type="evidence" value="ECO:0007669"/>
    <property type="project" value="TreeGrafter"/>
</dbReference>
<dbReference type="EMBL" id="WVHK01000017">
    <property type="protein sequence ID" value="MXV19333.1"/>
    <property type="molecule type" value="Genomic_DNA"/>
</dbReference>
<dbReference type="CDD" id="cd10028">
    <property type="entry name" value="UDG-F2_TDG_MUG"/>
    <property type="match status" value="1"/>
</dbReference>
<dbReference type="Pfam" id="PF03167">
    <property type="entry name" value="UDG"/>
    <property type="match status" value="1"/>
</dbReference>
<dbReference type="Gene3D" id="3.40.470.10">
    <property type="entry name" value="Uracil-DNA glycosylase-like domain"/>
    <property type="match status" value="1"/>
</dbReference>
<dbReference type="Proteomes" id="UP000430519">
    <property type="component" value="Unassembled WGS sequence"/>
</dbReference>
<feature type="compositionally biased region" description="Low complexity" evidence="4">
    <location>
        <begin position="1"/>
        <end position="32"/>
    </location>
</feature>
<dbReference type="InterPro" id="IPR005122">
    <property type="entry name" value="Uracil-DNA_glycosylase-like"/>
</dbReference>
<proteinExistence type="predicted"/>
<organism evidence="6 7">
    <name type="scientific">Deinococcus xianganensis</name>
    <dbReference type="NCBI Taxonomy" id="1507289"/>
    <lineage>
        <taxon>Bacteria</taxon>
        <taxon>Thermotogati</taxon>
        <taxon>Deinococcota</taxon>
        <taxon>Deinococci</taxon>
        <taxon>Deinococcales</taxon>
        <taxon>Deinococcaceae</taxon>
        <taxon>Deinococcus</taxon>
    </lineage>
</organism>
<evidence type="ECO:0000256" key="2">
    <source>
        <dbReference type="ARBA" id="ARBA00022801"/>
    </source>
</evidence>
<dbReference type="PANTHER" id="PTHR12159:SF9">
    <property type="entry name" value="G_T MISMATCH-SPECIFIC THYMINE DNA GLYCOSYLASE"/>
    <property type="match status" value="1"/>
</dbReference>
<gene>
    <name evidence="6" type="ORF">GLX28_06755</name>
</gene>
<keyword evidence="1" id="KW-0227">DNA damage</keyword>
<dbReference type="GO" id="GO:0004844">
    <property type="term" value="F:uracil DNA N-glycosylase activity"/>
    <property type="evidence" value="ECO:0007669"/>
    <property type="project" value="TreeGrafter"/>
</dbReference>
<keyword evidence="7" id="KW-1185">Reference proteome</keyword>
<sequence length="224" mass="23712">MPTSPASGSATATTCAATPSRRNATTTTDPPTDQFPGAPDLTGSGEYLVPDVLRPGLTLVLVGTAPSRISAAARAYYANPGNRFWRTLHEVGLTPHLLLPQEYPRLPQYGIGLTDVAKRHSGVDAALPTGAWAPGELRAKLRAHQPRLVAFTSKRGAAETLGVPTGRLPYGQQTRTLEGCELWVMPSTSPLGQTHFQLAPWQALAARVHELRGNPGAPDTVPAS</sequence>
<name>A0A6I4YQB8_9DEIO</name>
<protein>
    <submittedName>
        <fullName evidence="6">Mismatch-specific DNA-glycosylase</fullName>
    </submittedName>
</protein>
<dbReference type="GO" id="GO:0006285">
    <property type="term" value="P:base-excision repair, AP site formation"/>
    <property type="evidence" value="ECO:0007669"/>
    <property type="project" value="InterPro"/>
</dbReference>
<evidence type="ECO:0000313" key="6">
    <source>
        <dbReference type="EMBL" id="MXV19333.1"/>
    </source>
</evidence>
<feature type="region of interest" description="Disordered" evidence="4">
    <location>
        <begin position="1"/>
        <end position="41"/>
    </location>
</feature>
<evidence type="ECO:0000313" key="7">
    <source>
        <dbReference type="Proteomes" id="UP000430519"/>
    </source>
</evidence>
<feature type="domain" description="Uracil-DNA glycosylase-like" evidence="5">
    <location>
        <begin position="51"/>
        <end position="202"/>
    </location>
</feature>
<dbReference type="PANTHER" id="PTHR12159">
    <property type="entry name" value="G/T AND G/U MISMATCH-SPECIFIC DNA GLYCOSYLASE"/>
    <property type="match status" value="1"/>
</dbReference>
<dbReference type="FunFam" id="3.40.470.10:FF:000018">
    <property type="entry name" value="G/U mismatch-specific DNA glycosylase"/>
    <property type="match status" value="1"/>
</dbReference>
<dbReference type="SUPFAM" id="SSF52141">
    <property type="entry name" value="Uracil-DNA glycosylase-like"/>
    <property type="match status" value="1"/>
</dbReference>
<keyword evidence="2" id="KW-0378">Hydrolase</keyword>
<keyword evidence="3" id="KW-0234">DNA repair</keyword>
<dbReference type="InterPro" id="IPR036895">
    <property type="entry name" value="Uracil-DNA_glycosylase-like_sf"/>
</dbReference>
<reference evidence="6 7" key="1">
    <citation type="submission" date="2019-11" db="EMBL/GenBank/DDBJ databases">
        <title>Genome sequence of Deinococcus xianganensis Y35, AI-2 producing algicidal bacterium, isolated from lake water.</title>
        <authorList>
            <person name="Li Y."/>
        </authorList>
    </citation>
    <scope>NUCLEOTIDE SEQUENCE [LARGE SCALE GENOMIC DNA]</scope>
    <source>
        <strain evidence="6 7">Y35</strain>
    </source>
</reference>
<dbReference type="InterPro" id="IPR015637">
    <property type="entry name" value="MUG/TDG"/>
</dbReference>